<dbReference type="PANTHER" id="PTHR42792">
    <property type="entry name" value="FLAGELLIN"/>
    <property type="match status" value="1"/>
</dbReference>
<dbReference type="EMBL" id="JACIGK010000006">
    <property type="protein sequence ID" value="MBB4265502.1"/>
    <property type="molecule type" value="Genomic_DNA"/>
</dbReference>
<evidence type="ECO:0000313" key="2">
    <source>
        <dbReference type="Proteomes" id="UP000554286"/>
    </source>
</evidence>
<evidence type="ECO:0000313" key="1">
    <source>
        <dbReference type="EMBL" id="MBB4265502.1"/>
    </source>
</evidence>
<keyword evidence="1" id="KW-0969">Cilium</keyword>
<dbReference type="PANTHER" id="PTHR42792:SF1">
    <property type="entry name" value="FLAGELLAR HOOK-ASSOCIATED PROTEIN 3"/>
    <property type="match status" value="1"/>
</dbReference>
<dbReference type="AlphaFoldDB" id="A0A7W6W9I8"/>
<dbReference type="SUPFAM" id="SSF64518">
    <property type="entry name" value="Phase 1 flagellin"/>
    <property type="match status" value="1"/>
</dbReference>
<gene>
    <name evidence="1" type="ORF">GGD89_001121</name>
</gene>
<protein>
    <submittedName>
        <fullName evidence="1">Flagellar hook-associated protein 3 FlgL</fullName>
    </submittedName>
</protein>
<dbReference type="Proteomes" id="UP000554286">
    <property type="component" value="Unassembled WGS sequence"/>
</dbReference>
<comment type="caution">
    <text evidence="1">The sequence shown here is derived from an EMBL/GenBank/DDBJ whole genome shotgun (WGS) entry which is preliminary data.</text>
</comment>
<sequence length="303" mass="31097">MRVSTSTMQATLLAQAMRVQSDFSTALVQQGSELKSATLSGLNGAAGTAISLESDLKASAHLVSEAENAKALVDTAYGTLADIVDVIETAKVDIAAAINGTITDTGTLQTSADGWLKTVASLFNTDVGGRAVFGGNGATAAPVDLNDPAYDPLSAPALPDGDYYQGAGTDRILMVDGDTGLTYGVRADGDGAEKTLRALSLLAGMTTNPPDTALMQDAYDLLDDAATALATDQEALSGQSKKLSTLIDSQTEFQLYAESALDSITKVDVAAATATVAQHEAVLQASFSALSSLTSISLTDYVR</sequence>
<accession>A0A7W6W9I8</accession>
<keyword evidence="1" id="KW-0282">Flagellum</keyword>
<name>A0A7W6W9I8_9PROT</name>
<keyword evidence="2" id="KW-1185">Reference proteome</keyword>
<dbReference type="Gene3D" id="1.20.1330.10">
    <property type="entry name" value="f41 fragment of flagellin, N-terminal domain"/>
    <property type="match status" value="1"/>
</dbReference>
<proteinExistence type="predicted"/>
<dbReference type="RefSeq" id="WP_184043119.1">
    <property type="nucleotide sequence ID" value="NZ_JACIGK010000006.1"/>
</dbReference>
<reference evidence="1 2" key="1">
    <citation type="submission" date="2020-08" db="EMBL/GenBank/DDBJ databases">
        <title>Genome sequencing of Purple Non-Sulfur Bacteria from various extreme environments.</title>
        <authorList>
            <person name="Mayer M."/>
        </authorList>
    </citation>
    <scope>NUCLEOTIDE SEQUENCE [LARGE SCALE GENOMIC DNA]</scope>
    <source>
        <strain evidence="1 2">JA131</strain>
    </source>
</reference>
<dbReference type="GO" id="GO:0005198">
    <property type="term" value="F:structural molecule activity"/>
    <property type="evidence" value="ECO:0007669"/>
    <property type="project" value="InterPro"/>
</dbReference>
<dbReference type="InterPro" id="IPR001492">
    <property type="entry name" value="Flagellin"/>
</dbReference>
<dbReference type="NCBIfam" id="NF006489">
    <property type="entry name" value="PRK08913.1"/>
    <property type="match status" value="1"/>
</dbReference>
<dbReference type="GO" id="GO:0009288">
    <property type="term" value="C:bacterial-type flagellum"/>
    <property type="evidence" value="ECO:0007669"/>
    <property type="project" value="InterPro"/>
</dbReference>
<organism evidence="1 2">
    <name type="scientific">Roseospira visakhapatnamensis</name>
    <dbReference type="NCBI Taxonomy" id="390880"/>
    <lineage>
        <taxon>Bacteria</taxon>
        <taxon>Pseudomonadati</taxon>
        <taxon>Pseudomonadota</taxon>
        <taxon>Alphaproteobacteria</taxon>
        <taxon>Rhodospirillales</taxon>
        <taxon>Rhodospirillaceae</taxon>
        <taxon>Roseospira</taxon>
    </lineage>
</organism>
<keyword evidence="1" id="KW-0966">Cell projection</keyword>